<feature type="transmembrane region" description="Helical" evidence="2">
    <location>
        <begin position="378"/>
        <end position="400"/>
    </location>
</feature>
<keyword evidence="2" id="KW-0472">Membrane</keyword>
<feature type="compositionally biased region" description="Low complexity" evidence="1">
    <location>
        <begin position="591"/>
        <end position="617"/>
    </location>
</feature>
<accession>A0AAD5YYI4</accession>
<dbReference type="AlphaFoldDB" id="A0AAD5YYI4"/>
<feature type="region of interest" description="Disordered" evidence="1">
    <location>
        <begin position="564"/>
        <end position="626"/>
    </location>
</feature>
<feature type="transmembrane region" description="Helical" evidence="2">
    <location>
        <begin position="246"/>
        <end position="262"/>
    </location>
</feature>
<keyword evidence="2" id="KW-1133">Transmembrane helix</keyword>
<feature type="transmembrane region" description="Helical" evidence="2">
    <location>
        <begin position="146"/>
        <end position="168"/>
    </location>
</feature>
<feature type="region of interest" description="Disordered" evidence="1">
    <location>
        <begin position="1"/>
        <end position="52"/>
    </location>
</feature>
<gene>
    <name evidence="3" type="ORF">NP233_g2744</name>
</gene>
<feature type="transmembrane region" description="Helical" evidence="2">
    <location>
        <begin position="269"/>
        <end position="292"/>
    </location>
</feature>
<evidence type="ECO:0000256" key="2">
    <source>
        <dbReference type="SAM" id="Phobius"/>
    </source>
</evidence>
<feature type="transmembrane region" description="Helical" evidence="2">
    <location>
        <begin position="312"/>
        <end position="330"/>
    </location>
</feature>
<keyword evidence="4" id="KW-1185">Reference proteome</keyword>
<comment type="caution">
    <text evidence="3">The sequence shown here is derived from an EMBL/GenBank/DDBJ whole genome shotgun (WGS) entry which is preliminary data.</text>
</comment>
<reference evidence="3" key="1">
    <citation type="submission" date="2022-07" db="EMBL/GenBank/DDBJ databases">
        <title>Genome Sequence of Leucocoprinus birnbaumii.</title>
        <authorList>
            <person name="Buettner E."/>
        </authorList>
    </citation>
    <scope>NUCLEOTIDE SEQUENCE</scope>
    <source>
        <strain evidence="3">VT141</strain>
    </source>
</reference>
<organism evidence="3 4">
    <name type="scientific">Leucocoprinus birnbaumii</name>
    <dbReference type="NCBI Taxonomy" id="56174"/>
    <lineage>
        <taxon>Eukaryota</taxon>
        <taxon>Fungi</taxon>
        <taxon>Dikarya</taxon>
        <taxon>Basidiomycota</taxon>
        <taxon>Agaricomycotina</taxon>
        <taxon>Agaricomycetes</taxon>
        <taxon>Agaricomycetidae</taxon>
        <taxon>Agaricales</taxon>
        <taxon>Agaricineae</taxon>
        <taxon>Agaricaceae</taxon>
        <taxon>Leucocoprinus</taxon>
    </lineage>
</organism>
<feature type="compositionally biased region" description="Low complexity" evidence="1">
    <location>
        <begin position="564"/>
        <end position="573"/>
    </location>
</feature>
<dbReference type="EMBL" id="JANIEX010000121">
    <property type="protein sequence ID" value="KAJ3572961.1"/>
    <property type="molecule type" value="Genomic_DNA"/>
</dbReference>
<name>A0AAD5YYI4_9AGAR</name>
<feature type="transmembrane region" description="Helical" evidence="2">
    <location>
        <begin position="201"/>
        <end position="222"/>
    </location>
</feature>
<feature type="compositionally biased region" description="Low complexity" evidence="1">
    <location>
        <begin position="35"/>
        <end position="49"/>
    </location>
</feature>
<feature type="transmembrane region" description="Helical" evidence="2">
    <location>
        <begin position="519"/>
        <end position="542"/>
    </location>
</feature>
<feature type="transmembrane region" description="Helical" evidence="2">
    <location>
        <begin position="119"/>
        <end position="140"/>
    </location>
</feature>
<feature type="transmembrane region" description="Helical" evidence="2">
    <location>
        <begin position="442"/>
        <end position="463"/>
    </location>
</feature>
<evidence type="ECO:0000313" key="4">
    <source>
        <dbReference type="Proteomes" id="UP001213000"/>
    </source>
</evidence>
<sequence>MPDLEAQPSPSPASRPVPLSLVIDDSAQRPPLTYSGRPSGRSSPQSDSPVYESALDSTAPLILVHDNDEEDGYDNDRDVERPLAMDFSSSDEENDDFDDSLSPLYQINGKLSIPPLPPFTIFIYLLSPYLKFGALLLPYYQLPLEYGLSGLLISAILAVVARHLLYLLARYLRNADLEDVVGNTFVSTKKRGRKGERRRDFFKFLVRFGTAVLRILLAVVYLHECAHFIFPLVSPMNALHKSSKELSLAVCAVVIGLLLSYPGSLSSRLVVYTTYLSVFTYLLWLAAISYLYTQGTLPINSERLKSGSIWEGLITTAFIFTSSNTLPLYASTKGTIQQFLFDDAESPFTLPTGTTPSTGDSTRRNGNNKQPLYRSFKFLSLLSIVLGLCFILPLVGFAAYPNENPRAPASPPVSTGYPEQYPDWRFPRPEEDSTPATRIQTYITPALASLTLLFGVPQLLITIPTFPAGSLKWLHNGHRHASTPEPLSKLSLVLKKSFVPLLLLILTCVTTSFKLSTTIWPFTAAFAILATYYVPAILHILAHTFKSPLSIILPSTYFSSSVSTTTTNTPRASFMTLPAPDPSSRPGIGGSSLSLNGNDQPRSSTSARHQASSSRQRLTGSQGEHDDLLQRKERALQKRQMRRRIIWDIWAWAIFFGGFVVLGVRARIS</sequence>
<evidence type="ECO:0000256" key="1">
    <source>
        <dbReference type="SAM" id="MobiDB-lite"/>
    </source>
</evidence>
<dbReference type="Proteomes" id="UP001213000">
    <property type="component" value="Unassembled WGS sequence"/>
</dbReference>
<protein>
    <submittedName>
        <fullName evidence="3">Uncharacterized protein</fullName>
    </submittedName>
</protein>
<feature type="transmembrane region" description="Helical" evidence="2">
    <location>
        <begin position="645"/>
        <end position="664"/>
    </location>
</feature>
<evidence type="ECO:0000313" key="3">
    <source>
        <dbReference type="EMBL" id="KAJ3572961.1"/>
    </source>
</evidence>
<keyword evidence="2" id="KW-0812">Transmembrane</keyword>
<proteinExistence type="predicted"/>